<dbReference type="SUPFAM" id="SSF46785">
    <property type="entry name" value="Winged helix' DNA-binding domain"/>
    <property type="match status" value="1"/>
</dbReference>
<dbReference type="InterPro" id="IPR036390">
    <property type="entry name" value="WH_DNA-bd_sf"/>
</dbReference>
<accession>A0ABW9UH70</accession>
<dbReference type="Pfam" id="PF02082">
    <property type="entry name" value="Rrf2"/>
    <property type="match status" value="1"/>
</dbReference>
<evidence type="ECO:0000313" key="2">
    <source>
        <dbReference type="Proteomes" id="UP000467637"/>
    </source>
</evidence>
<comment type="caution">
    <text evidence="1">The sequence shown here is derived from an EMBL/GenBank/DDBJ whole genome shotgun (WGS) entry which is preliminary data.</text>
</comment>
<dbReference type="Gene3D" id="1.10.10.10">
    <property type="entry name" value="Winged helix-like DNA-binding domain superfamily/Winged helix DNA-binding domain"/>
    <property type="match status" value="1"/>
</dbReference>
<proteinExistence type="predicted"/>
<dbReference type="RefSeq" id="WP_157325676.1">
    <property type="nucleotide sequence ID" value="NZ_WSEM01000034.1"/>
</dbReference>
<dbReference type="EMBL" id="WSEM01000034">
    <property type="protein sequence ID" value="MVQ39519.1"/>
    <property type="molecule type" value="Genomic_DNA"/>
</dbReference>
<name>A0ABW9UH70_9BACL</name>
<sequence>MSANSRLTVAFHLMTWLANKQLNNVEWVPSEQMAISVNTNPVFIRRILSVLKKANLVQVQHGGKQAGWKLARKASDILLLEVFEALETKPLFDMHHSILNPACHIAQGIQPALRDVYDDVEDSIRRSFSQKSVADLLDRTLNG</sequence>
<organism evidence="1 2">
    <name type="scientific">Paenibacillus anseongense</name>
    <dbReference type="NCBI Taxonomy" id="2682845"/>
    <lineage>
        <taxon>Bacteria</taxon>
        <taxon>Bacillati</taxon>
        <taxon>Bacillota</taxon>
        <taxon>Bacilli</taxon>
        <taxon>Bacillales</taxon>
        <taxon>Paenibacillaceae</taxon>
        <taxon>Paenibacillus</taxon>
    </lineage>
</organism>
<protein>
    <submittedName>
        <fullName evidence="1">Transcriptional regulator</fullName>
    </submittedName>
</protein>
<dbReference type="Proteomes" id="UP000467637">
    <property type="component" value="Unassembled WGS sequence"/>
</dbReference>
<dbReference type="InterPro" id="IPR036388">
    <property type="entry name" value="WH-like_DNA-bd_sf"/>
</dbReference>
<dbReference type="PANTHER" id="PTHR33221:SF15">
    <property type="entry name" value="HTH-TYPE TRANSCRIPTIONAL REGULATOR YWGB-RELATED"/>
    <property type="match status" value="1"/>
</dbReference>
<evidence type="ECO:0000313" key="1">
    <source>
        <dbReference type="EMBL" id="MVQ39519.1"/>
    </source>
</evidence>
<keyword evidence="2" id="KW-1185">Reference proteome</keyword>
<gene>
    <name evidence="1" type="ORF">GON05_33510</name>
</gene>
<reference evidence="1 2" key="1">
    <citation type="submission" date="2019-12" db="EMBL/GenBank/DDBJ databases">
        <authorList>
            <person name="Huq M.A."/>
        </authorList>
    </citation>
    <scope>NUCLEOTIDE SEQUENCE [LARGE SCALE GENOMIC DNA]</scope>
    <source>
        <strain evidence="1 2">MAH-34</strain>
    </source>
</reference>
<dbReference type="InterPro" id="IPR000944">
    <property type="entry name" value="Tscrpt_reg_Rrf2"/>
</dbReference>
<dbReference type="PROSITE" id="PS51197">
    <property type="entry name" value="HTH_RRF2_2"/>
    <property type="match status" value="1"/>
</dbReference>
<dbReference type="PANTHER" id="PTHR33221">
    <property type="entry name" value="WINGED HELIX-TURN-HELIX TRANSCRIPTIONAL REGULATOR, RRF2 FAMILY"/>
    <property type="match status" value="1"/>
</dbReference>